<protein>
    <submittedName>
        <fullName evidence="1">Uncharacterized protein</fullName>
    </submittedName>
</protein>
<evidence type="ECO:0000313" key="2">
    <source>
        <dbReference type="Proteomes" id="UP000326486"/>
    </source>
</evidence>
<gene>
    <name evidence="1" type="primary">130</name>
    <name evidence="1" type="ORF">SEA_GILGAMESH_130</name>
</gene>
<reference evidence="1 2" key="1">
    <citation type="submission" date="2019-07" db="EMBL/GenBank/DDBJ databases">
        <authorList>
            <person name="Almisry A."/>
            <person name="Mousa M."/>
            <person name="Gordon L.L."/>
            <person name="Lee M."/>
            <person name="Mandava P."/>
            <person name="Moxley J.T."/>
            <person name="Shaffer C.D."/>
            <person name="Weston-Hafer K.A."/>
            <person name="Garlena R.A."/>
            <person name="Russell D.A."/>
            <person name="Pope W.H."/>
            <person name="Jacobs-Sera D."/>
            <person name="Hatfull G.F."/>
        </authorList>
    </citation>
    <scope>NUCLEOTIDE SEQUENCE [LARGE SCALE GENOMIC DNA]</scope>
</reference>
<dbReference type="Proteomes" id="UP000326486">
    <property type="component" value="Segment"/>
</dbReference>
<organism evidence="1 2">
    <name type="scientific">Streptomyces phage Gilgamesh</name>
    <dbReference type="NCBI Taxonomy" id="2599890"/>
    <lineage>
        <taxon>Viruses</taxon>
        <taxon>Duplodnaviria</taxon>
        <taxon>Heunggongvirae</taxon>
        <taxon>Uroviricota</taxon>
        <taxon>Caudoviricetes</taxon>
        <taxon>Gilgameshvirus</taxon>
        <taxon>Gilgameshvirus gilgamesh</taxon>
    </lineage>
</organism>
<dbReference type="KEGG" id="vg:80019192"/>
<dbReference type="RefSeq" id="YP_010754598.1">
    <property type="nucleotide sequence ID" value="NC_073461.1"/>
</dbReference>
<evidence type="ECO:0000313" key="1">
    <source>
        <dbReference type="EMBL" id="QFG13322.1"/>
    </source>
</evidence>
<sequence>MSDTLTTPYHFVAQRSRAAAFRARVIAEIARDRFAPPAALAALQGMAALLDVAAAHFDAVPPNAPQELPTEATEALFLAEQVAVDHPAARFPAELGEYVLAPLVTRPLPLPAPLKPRDTGRFARREADLIHALHLLHADGTHQQERPADWLRQVFTVWRDWLRLEVEVREDNARARHHR</sequence>
<keyword evidence="2" id="KW-1185">Reference proteome</keyword>
<proteinExistence type="predicted"/>
<name>A0A5J6TXW7_9CAUD</name>
<dbReference type="GeneID" id="80019192"/>
<dbReference type="EMBL" id="MN234216">
    <property type="protein sequence ID" value="QFG13322.1"/>
    <property type="molecule type" value="Genomic_DNA"/>
</dbReference>
<accession>A0A5J6TXW7</accession>